<feature type="domain" description="CNNM transmembrane" evidence="13">
    <location>
        <begin position="17"/>
        <end position="222"/>
    </location>
</feature>
<evidence type="ECO:0000313" key="14">
    <source>
        <dbReference type="EMBL" id="QBD77515.1"/>
    </source>
</evidence>
<feature type="domain" description="CBS" evidence="12">
    <location>
        <begin position="241"/>
        <end position="303"/>
    </location>
</feature>
<dbReference type="InterPro" id="IPR044751">
    <property type="entry name" value="Ion_transp-like_CBS"/>
</dbReference>
<dbReference type="Gene3D" id="3.30.465.10">
    <property type="match status" value="1"/>
</dbReference>
<gene>
    <name evidence="14" type="ORF">EPA93_16565</name>
</gene>
<dbReference type="InterPro" id="IPR051676">
    <property type="entry name" value="UPF0053_domain"/>
</dbReference>
<keyword evidence="6 10" id="KW-1133">Transmembrane helix</keyword>
<evidence type="ECO:0000256" key="7">
    <source>
        <dbReference type="ARBA" id="ARBA00023122"/>
    </source>
</evidence>
<feature type="transmembrane region" description="Helical" evidence="11">
    <location>
        <begin position="123"/>
        <end position="143"/>
    </location>
</feature>
<dbReference type="SMART" id="SM01091">
    <property type="entry name" value="CorC_HlyC"/>
    <property type="match status" value="1"/>
</dbReference>
<reference evidence="14 15" key="1">
    <citation type="submission" date="2019-01" db="EMBL/GenBank/DDBJ databases">
        <title>Ktedonosporobacter rubrisoli SCAWS-G2.</title>
        <authorList>
            <person name="Huang Y."/>
            <person name="Yan B."/>
        </authorList>
    </citation>
    <scope>NUCLEOTIDE SEQUENCE [LARGE SCALE GENOMIC DNA]</scope>
    <source>
        <strain evidence="14 15">SCAWS-G2</strain>
    </source>
</reference>
<evidence type="ECO:0000256" key="11">
    <source>
        <dbReference type="SAM" id="Phobius"/>
    </source>
</evidence>
<sequence>MVIDNKLQDEGRKELSVDVSALVGVLAVLALVAANGFFVAGEFALVKVRATRIEQLVEEGNKTAQIVLAQIRHLDTYIAATQLGITLASLALGWIGEPSLAHLIEPLFARIGGPAAEALTHSVAVTLSFIIITAGHIILGELVPKSIALQRTENAVFFVARPLLIFARLFHPFILLMNGIGNAVVKLFGLQATGEHGSVHSVEELELLVAQSRKGGELDAQEEEMLHHVFDFGEKTVQQVMRPRTEMTAVPLTISMEELRAIFAQEQYTRLPVYDGGPEQIVGMVHLKDFFTQQQTLNQTRPLTTVDILRPVIYVTETSSIENLLTQMRSSRIHLAIAIDEYGATAGMLTLEDIVEEIVGEVQDEFDTREQGIRSEVETFADGTFSVDGLMAIASFADQFGIKEPSSSAHTIAGYVFEHLDRLPLIGDSVMLEDYQLQVEELDHRRIARLHVLLHPKARPEEVDEQARSKQEQVHEL</sequence>
<dbReference type="EMBL" id="CP035758">
    <property type="protein sequence ID" value="QBD77515.1"/>
    <property type="molecule type" value="Genomic_DNA"/>
</dbReference>
<evidence type="ECO:0000256" key="8">
    <source>
        <dbReference type="ARBA" id="ARBA00023136"/>
    </source>
</evidence>
<dbReference type="InterPro" id="IPR016169">
    <property type="entry name" value="FAD-bd_PCMH_sub2"/>
</dbReference>
<protein>
    <submittedName>
        <fullName evidence="14">HlyC/CorC family transporter</fullName>
    </submittedName>
</protein>
<dbReference type="OrthoDB" id="9798188at2"/>
<evidence type="ECO:0000256" key="4">
    <source>
        <dbReference type="ARBA" id="ARBA00022692"/>
    </source>
</evidence>
<name>A0A4P6JQB5_KTERU</name>
<keyword evidence="3" id="KW-1003">Cell membrane</keyword>
<dbReference type="Pfam" id="PF01595">
    <property type="entry name" value="CNNM"/>
    <property type="match status" value="1"/>
</dbReference>
<dbReference type="InterPro" id="IPR005170">
    <property type="entry name" value="Transptr-assoc_dom"/>
</dbReference>
<accession>A0A4P6JQB5</accession>
<dbReference type="GO" id="GO:0005886">
    <property type="term" value="C:plasma membrane"/>
    <property type="evidence" value="ECO:0007669"/>
    <property type="project" value="UniProtKB-SubCell"/>
</dbReference>
<dbReference type="InterPro" id="IPR036318">
    <property type="entry name" value="FAD-bd_PCMH-like_sf"/>
</dbReference>
<dbReference type="InterPro" id="IPR046342">
    <property type="entry name" value="CBS_dom_sf"/>
</dbReference>
<feature type="transmembrane region" description="Helical" evidence="11">
    <location>
        <begin position="20"/>
        <end position="46"/>
    </location>
</feature>
<dbReference type="PROSITE" id="PS51846">
    <property type="entry name" value="CNNM"/>
    <property type="match status" value="1"/>
</dbReference>
<evidence type="ECO:0000259" key="12">
    <source>
        <dbReference type="PROSITE" id="PS51371"/>
    </source>
</evidence>
<feature type="domain" description="CBS" evidence="12">
    <location>
        <begin position="308"/>
        <end position="365"/>
    </location>
</feature>
<dbReference type="SUPFAM" id="SSF54631">
    <property type="entry name" value="CBS-domain pair"/>
    <property type="match status" value="1"/>
</dbReference>
<keyword evidence="4 10" id="KW-0812">Transmembrane</keyword>
<evidence type="ECO:0000256" key="9">
    <source>
        <dbReference type="PROSITE-ProRule" id="PRU00703"/>
    </source>
</evidence>
<evidence type="ECO:0000259" key="13">
    <source>
        <dbReference type="PROSITE" id="PS51846"/>
    </source>
</evidence>
<dbReference type="Pfam" id="PF03471">
    <property type="entry name" value="CorC_HlyC"/>
    <property type="match status" value="1"/>
</dbReference>
<keyword evidence="8 10" id="KW-0472">Membrane</keyword>
<feature type="transmembrane region" description="Helical" evidence="11">
    <location>
        <begin position="155"/>
        <end position="177"/>
    </location>
</feature>
<proteinExistence type="inferred from homology"/>
<evidence type="ECO:0000256" key="5">
    <source>
        <dbReference type="ARBA" id="ARBA00022737"/>
    </source>
</evidence>
<dbReference type="Proteomes" id="UP000290365">
    <property type="component" value="Chromosome"/>
</dbReference>
<evidence type="ECO:0000313" key="15">
    <source>
        <dbReference type="Proteomes" id="UP000290365"/>
    </source>
</evidence>
<evidence type="ECO:0000256" key="2">
    <source>
        <dbReference type="ARBA" id="ARBA00006337"/>
    </source>
</evidence>
<keyword evidence="15" id="KW-1185">Reference proteome</keyword>
<comment type="similarity">
    <text evidence="2">Belongs to the UPF0053 family.</text>
</comment>
<comment type="subcellular location">
    <subcellularLocation>
        <location evidence="1">Cell membrane</location>
        <topology evidence="1">Multi-pass membrane protein</topology>
    </subcellularLocation>
</comment>
<evidence type="ECO:0000256" key="3">
    <source>
        <dbReference type="ARBA" id="ARBA00022475"/>
    </source>
</evidence>
<evidence type="ECO:0000256" key="6">
    <source>
        <dbReference type="ARBA" id="ARBA00022989"/>
    </source>
</evidence>
<dbReference type="PANTHER" id="PTHR43099:SF2">
    <property type="entry name" value="UPF0053 PROTEIN YRKA"/>
    <property type="match status" value="1"/>
</dbReference>
<dbReference type="AlphaFoldDB" id="A0A4P6JQB5"/>
<dbReference type="PROSITE" id="PS51371">
    <property type="entry name" value="CBS"/>
    <property type="match status" value="2"/>
</dbReference>
<keyword evidence="5" id="KW-0677">Repeat</keyword>
<dbReference type="CDD" id="cd04590">
    <property type="entry name" value="CBS_pair_CorC_HlyC_assoc"/>
    <property type="match status" value="1"/>
</dbReference>
<dbReference type="KEGG" id="kbs:EPA93_16565"/>
<evidence type="ECO:0000256" key="1">
    <source>
        <dbReference type="ARBA" id="ARBA00004651"/>
    </source>
</evidence>
<dbReference type="FunFam" id="3.10.580.10:FF:000002">
    <property type="entry name" value="Magnesium/cobalt efflux protein CorC"/>
    <property type="match status" value="1"/>
</dbReference>
<evidence type="ECO:0000256" key="10">
    <source>
        <dbReference type="PROSITE-ProRule" id="PRU01193"/>
    </source>
</evidence>
<organism evidence="14 15">
    <name type="scientific">Ktedonosporobacter rubrisoli</name>
    <dbReference type="NCBI Taxonomy" id="2509675"/>
    <lineage>
        <taxon>Bacteria</taxon>
        <taxon>Bacillati</taxon>
        <taxon>Chloroflexota</taxon>
        <taxon>Ktedonobacteria</taxon>
        <taxon>Ktedonobacterales</taxon>
        <taxon>Ktedonosporobacteraceae</taxon>
        <taxon>Ktedonosporobacter</taxon>
    </lineage>
</organism>
<dbReference type="SMART" id="SM00116">
    <property type="entry name" value="CBS"/>
    <property type="match status" value="2"/>
</dbReference>
<dbReference type="Gene3D" id="3.10.580.10">
    <property type="entry name" value="CBS-domain"/>
    <property type="match status" value="1"/>
</dbReference>
<dbReference type="Pfam" id="PF00571">
    <property type="entry name" value="CBS"/>
    <property type="match status" value="2"/>
</dbReference>
<dbReference type="PANTHER" id="PTHR43099">
    <property type="entry name" value="UPF0053 PROTEIN YRKA"/>
    <property type="match status" value="1"/>
</dbReference>
<dbReference type="InterPro" id="IPR000644">
    <property type="entry name" value="CBS_dom"/>
</dbReference>
<dbReference type="SUPFAM" id="SSF56176">
    <property type="entry name" value="FAD-binding/transporter-associated domain-like"/>
    <property type="match status" value="1"/>
</dbReference>
<dbReference type="InterPro" id="IPR002550">
    <property type="entry name" value="CNNM"/>
</dbReference>
<dbReference type="GO" id="GO:0050660">
    <property type="term" value="F:flavin adenine dinucleotide binding"/>
    <property type="evidence" value="ECO:0007669"/>
    <property type="project" value="InterPro"/>
</dbReference>
<keyword evidence="7 9" id="KW-0129">CBS domain</keyword>